<evidence type="ECO:0000313" key="8">
    <source>
        <dbReference type="Proteomes" id="UP000510821"/>
    </source>
</evidence>
<dbReference type="PROSITE" id="PS50928">
    <property type="entry name" value="ABC_TM1"/>
    <property type="match status" value="2"/>
</dbReference>
<sequence length="689" mass="76358">MRIGASLFIKLIAVAVLLLFLFFAATQKELPNWIDEIARNPETTHLPYFIFRTMLRMVAAYVLVVIFGLSYGIIAGLYEKPRKVMIPLLDILQSIPVLGYLPAAILFFINIFPGELGIEVASILLIFTGEVWSVTFGVYGAVRNLPEDLKSVGKAFGLSGFKYLRKFLLPFIFPAFVTGSILAWGGGWYFLVACEFMTFGGRLYTLPGVGYYLASSVYVQHSIASAVFGLIVFIILIFSIDKLVWAPLMEYSEKFKIQTLEGAEPRKRARSPLVYIIESAFELIDDMLDRLSALELFQRAGRLFRLPPIKFDYRMPGMMMNPRRMTLRRLGLFTLLFLLVMYFVGLFVAASLQKPLADLQLSIHNHPEVYSLPFVTLNSVARIFTAYVIALAWTLAAGILITRSKLLSGIFLPLFDIGQSIPALALFPFIIIIVFKYLGTGYLGLETASVLLLLTGTQWYLLFNLIGAIKSIPADIIEAANSFGIKDWKFIRYVLLPAIFPGIIVGSIQAWGGAWNASIVSEYINYGGHIPFEANYSGVDMTSINVSIAGKMSTIQCSNGKCYGLMEVAGVGGHNASVELHSRLESLTIPLAFNVSDIGTEGHAGEPVVMPFSSGHVTLLTPVNSSSSPLHPYSVEGLGAFINRATAEWGDPWLVTIAIATMSLTIMLLNYFVWSKLFAKAERYKFEMT</sequence>
<dbReference type="GO" id="GO:0005886">
    <property type="term" value="C:plasma membrane"/>
    <property type="evidence" value="ECO:0007669"/>
    <property type="project" value="UniProtKB-SubCell"/>
</dbReference>
<evidence type="ECO:0000256" key="3">
    <source>
        <dbReference type="ARBA" id="ARBA00022989"/>
    </source>
</evidence>
<dbReference type="Proteomes" id="UP000510821">
    <property type="component" value="Chromosome"/>
</dbReference>
<evidence type="ECO:0000259" key="6">
    <source>
        <dbReference type="PROSITE" id="PS50928"/>
    </source>
</evidence>
<dbReference type="SUPFAM" id="SSF161098">
    <property type="entry name" value="MetI-like"/>
    <property type="match status" value="2"/>
</dbReference>
<feature type="transmembrane region" description="Helical" evidence="5">
    <location>
        <begin position="330"/>
        <end position="352"/>
    </location>
</feature>
<feature type="transmembrane region" description="Helical" evidence="5">
    <location>
        <begin position="450"/>
        <end position="469"/>
    </location>
</feature>
<dbReference type="InterPro" id="IPR035906">
    <property type="entry name" value="MetI-like_sf"/>
</dbReference>
<dbReference type="InterPro" id="IPR000515">
    <property type="entry name" value="MetI-like"/>
</dbReference>
<evidence type="ECO:0000256" key="4">
    <source>
        <dbReference type="ARBA" id="ARBA00023136"/>
    </source>
</evidence>
<feature type="transmembrane region" description="Helical" evidence="5">
    <location>
        <begin position="490"/>
        <end position="511"/>
    </location>
</feature>
<dbReference type="EMBL" id="CP058998">
    <property type="protein sequence ID" value="QLJ52805.1"/>
    <property type="molecule type" value="Genomic_DNA"/>
</dbReference>
<feature type="domain" description="ABC transmembrane type-1" evidence="6">
    <location>
        <begin position="376"/>
        <end position="584"/>
    </location>
</feature>
<dbReference type="AlphaFoldDB" id="A0A7D5XC72"/>
<dbReference type="PANTHER" id="PTHR42744">
    <property type="entry name" value="BINDING-PROTEIN-DEPENDENT TRANSPORT SYSTEMS INNER MEMBRANE COMPONENT"/>
    <property type="match status" value="1"/>
</dbReference>
<proteinExistence type="inferred from homology"/>
<keyword evidence="5" id="KW-0813">Transport</keyword>
<comment type="similarity">
    <text evidence="5">Belongs to the binding-protein-dependent transport system permease family.</text>
</comment>
<evidence type="ECO:0000256" key="2">
    <source>
        <dbReference type="ARBA" id="ARBA00022692"/>
    </source>
</evidence>
<keyword evidence="4 5" id="KW-0472">Membrane</keyword>
<evidence type="ECO:0000256" key="1">
    <source>
        <dbReference type="ARBA" id="ARBA00004141"/>
    </source>
</evidence>
<feature type="transmembrane region" description="Helical" evidence="5">
    <location>
        <begin position="211"/>
        <end position="240"/>
    </location>
</feature>
<comment type="subcellular location">
    <subcellularLocation>
        <location evidence="5">Cell membrane</location>
        <topology evidence="5">Multi-pass membrane protein</topology>
    </subcellularLocation>
    <subcellularLocation>
        <location evidence="1">Membrane</location>
        <topology evidence="1">Multi-pass membrane protein</topology>
    </subcellularLocation>
</comment>
<dbReference type="CDD" id="cd06261">
    <property type="entry name" value="TM_PBP2"/>
    <property type="match status" value="2"/>
</dbReference>
<feature type="transmembrane region" description="Helical" evidence="5">
    <location>
        <begin position="118"/>
        <end position="142"/>
    </location>
</feature>
<feature type="transmembrane region" description="Helical" evidence="5">
    <location>
        <begin position="653"/>
        <end position="674"/>
    </location>
</feature>
<organism evidence="7 8">
    <name type="scientific">Fermentimicrarchaeum limneticum</name>
    <dbReference type="NCBI Taxonomy" id="2795018"/>
    <lineage>
        <taxon>Archaea</taxon>
        <taxon>Candidatus Micrarchaeota</taxon>
        <taxon>Candidatus Fermentimicrarchaeales</taxon>
        <taxon>Candidatus Fermentimicrarchaeaceae</taxon>
        <taxon>Candidatus Fermentimicrarchaeum</taxon>
    </lineage>
</organism>
<keyword evidence="2 5" id="KW-0812">Transmembrane</keyword>
<keyword evidence="3 5" id="KW-1133">Transmembrane helix</keyword>
<evidence type="ECO:0000313" key="7">
    <source>
        <dbReference type="EMBL" id="QLJ52805.1"/>
    </source>
</evidence>
<feature type="transmembrane region" description="Helical" evidence="5">
    <location>
        <begin position="167"/>
        <end position="191"/>
    </location>
</feature>
<accession>A0A7D5XC72</accession>
<feature type="domain" description="ABC transmembrane type-1" evidence="6">
    <location>
        <begin position="50"/>
        <end position="244"/>
    </location>
</feature>
<dbReference type="Pfam" id="PF00528">
    <property type="entry name" value="BPD_transp_1"/>
    <property type="match status" value="2"/>
</dbReference>
<feature type="transmembrane region" description="Helical" evidence="5">
    <location>
        <begin position="58"/>
        <end position="78"/>
    </location>
</feature>
<dbReference type="Gene3D" id="1.10.3720.10">
    <property type="entry name" value="MetI-like"/>
    <property type="match status" value="2"/>
</dbReference>
<feature type="transmembrane region" description="Helical" evidence="5">
    <location>
        <begin position="380"/>
        <end position="402"/>
    </location>
</feature>
<gene>
    <name evidence="7" type="ORF">Sv326_0630</name>
</gene>
<feature type="transmembrane region" description="Helical" evidence="5">
    <location>
        <begin position="414"/>
        <end position="438"/>
    </location>
</feature>
<feature type="transmembrane region" description="Helical" evidence="5">
    <location>
        <begin position="7"/>
        <end position="25"/>
    </location>
</feature>
<dbReference type="PANTHER" id="PTHR42744:SF1">
    <property type="entry name" value="BINDING-PROTEIN-DEPENDENT TRANSPORT SYSTEMS INNER MEMBRANE COMPONENT"/>
    <property type="match status" value="1"/>
</dbReference>
<dbReference type="KEGG" id="flt:Sv326_0630"/>
<reference evidence="8" key="1">
    <citation type="submission" date="2020-07" db="EMBL/GenBank/DDBJ databases">
        <title>Metabolic diversity and evolutionary history of the archaeal phylum ###Micrarchaeota### uncovered from a freshwater lake metagenome.</title>
        <authorList>
            <person name="Kadnikov V.V."/>
            <person name="Savvichev A.S."/>
            <person name="Mardanov A.V."/>
            <person name="Beletsky A.V."/>
            <person name="Chupakov A.V."/>
            <person name="Kokryatskaya N.M."/>
            <person name="Pimenov N.V."/>
            <person name="Ravin N.V."/>
        </authorList>
    </citation>
    <scope>NUCLEOTIDE SEQUENCE [LARGE SCALE GENOMIC DNA]</scope>
</reference>
<feature type="transmembrane region" description="Helical" evidence="5">
    <location>
        <begin position="90"/>
        <end position="112"/>
    </location>
</feature>
<dbReference type="GO" id="GO:0055085">
    <property type="term" value="P:transmembrane transport"/>
    <property type="evidence" value="ECO:0007669"/>
    <property type="project" value="InterPro"/>
</dbReference>
<protein>
    <submittedName>
        <fullName evidence="7">Binding-protein-dependent transport system inner membrane component</fullName>
    </submittedName>
</protein>
<name>A0A7D5XC72_FERL1</name>
<evidence type="ECO:0000256" key="5">
    <source>
        <dbReference type="RuleBase" id="RU363032"/>
    </source>
</evidence>